<protein>
    <recommendedName>
        <fullName evidence="4">tripeptidyl-peptidase II</fullName>
        <ecNumber evidence="4">3.4.14.10</ecNumber>
    </recommendedName>
</protein>
<evidence type="ECO:0000256" key="1">
    <source>
        <dbReference type="ARBA" id="ARBA00001910"/>
    </source>
</evidence>
<keyword evidence="12" id="KW-0843">Virulence</keyword>
<evidence type="ECO:0000256" key="3">
    <source>
        <dbReference type="ARBA" id="ARBA00004239"/>
    </source>
</evidence>
<keyword evidence="7 15" id="KW-0479">Metal-binding</keyword>
<evidence type="ECO:0000256" key="7">
    <source>
        <dbReference type="ARBA" id="ARBA00022723"/>
    </source>
</evidence>
<dbReference type="GO" id="GO:0005576">
    <property type="term" value="C:extracellular region"/>
    <property type="evidence" value="ECO:0007669"/>
    <property type="project" value="UniProtKB-SubCell"/>
</dbReference>
<evidence type="ECO:0000313" key="18">
    <source>
        <dbReference type="EMBL" id="KIL70311.1"/>
    </source>
</evidence>
<keyword evidence="6 15" id="KW-0645">Protease</keyword>
<evidence type="ECO:0000256" key="12">
    <source>
        <dbReference type="ARBA" id="ARBA00023026"/>
    </source>
</evidence>
<evidence type="ECO:0000256" key="14">
    <source>
        <dbReference type="ARBA" id="ARBA00023180"/>
    </source>
</evidence>
<dbReference type="EC" id="3.4.14.10" evidence="4"/>
<evidence type="ECO:0000256" key="10">
    <source>
        <dbReference type="ARBA" id="ARBA00022825"/>
    </source>
</evidence>
<evidence type="ECO:0000313" key="19">
    <source>
        <dbReference type="Proteomes" id="UP000054549"/>
    </source>
</evidence>
<dbReference type="CDD" id="cd11377">
    <property type="entry name" value="Pro-peptidase_S53"/>
    <property type="match status" value="1"/>
</dbReference>
<keyword evidence="19" id="KW-1185">Reference proteome</keyword>
<dbReference type="SMART" id="SM00944">
    <property type="entry name" value="Pro-kuma_activ"/>
    <property type="match status" value="1"/>
</dbReference>
<feature type="chain" id="PRO_5002170897" description="tripeptidyl-peptidase II" evidence="16">
    <location>
        <begin position="22"/>
        <end position="600"/>
    </location>
</feature>
<dbReference type="EMBL" id="KN818224">
    <property type="protein sequence ID" value="KIL70311.1"/>
    <property type="molecule type" value="Genomic_DNA"/>
</dbReference>
<dbReference type="InParanoid" id="A0A0C2XLA5"/>
<dbReference type="STRING" id="946122.A0A0C2XLA5"/>
<comment type="subcellular location">
    <subcellularLocation>
        <location evidence="3">Secreted</location>
        <location evidence="3">Extracellular space</location>
    </subcellularLocation>
</comment>
<comment type="function">
    <text evidence="2">Secreted tripeptidyl-peptidase which degrades proteins at acidic pHs and is involved in virulence.</text>
</comment>
<keyword evidence="9 15" id="KW-0378">Hydrolase</keyword>
<dbReference type="Proteomes" id="UP000054549">
    <property type="component" value="Unassembled WGS sequence"/>
</dbReference>
<evidence type="ECO:0000256" key="13">
    <source>
        <dbReference type="ARBA" id="ARBA00023145"/>
    </source>
</evidence>
<dbReference type="InterPro" id="IPR015366">
    <property type="entry name" value="S53_propep"/>
</dbReference>
<name>A0A0C2XLA5_AMAMK</name>
<feature type="signal peptide" evidence="16">
    <location>
        <begin position="1"/>
        <end position="21"/>
    </location>
</feature>
<comment type="catalytic activity">
    <reaction evidence="1">
        <text>Release of an N-terminal tripeptide from a polypeptide.</text>
        <dbReference type="EC" id="3.4.14.10"/>
    </reaction>
</comment>
<evidence type="ECO:0000256" key="15">
    <source>
        <dbReference type="PROSITE-ProRule" id="PRU01032"/>
    </source>
</evidence>
<dbReference type="OrthoDB" id="409122at2759"/>
<dbReference type="FunFam" id="3.40.50.200:FF:000015">
    <property type="entry name" value="Tripeptidyl peptidase A"/>
    <property type="match status" value="1"/>
</dbReference>
<reference evidence="18 19" key="1">
    <citation type="submission" date="2014-04" db="EMBL/GenBank/DDBJ databases">
        <title>Evolutionary Origins and Diversification of the Mycorrhizal Mutualists.</title>
        <authorList>
            <consortium name="DOE Joint Genome Institute"/>
            <consortium name="Mycorrhizal Genomics Consortium"/>
            <person name="Kohler A."/>
            <person name="Kuo A."/>
            <person name="Nagy L.G."/>
            <person name="Floudas D."/>
            <person name="Copeland A."/>
            <person name="Barry K.W."/>
            <person name="Cichocki N."/>
            <person name="Veneault-Fourrey C."/>
            <person name="LaButti K."/>
            <person name="Lindquist E.A."/>
            <person name="Lipzen A."/>
            <person name="Lundell T."/>
            <person name="Morin E."/>
            <person name="Murat C."/>
            <person name="Riley R."/>
            <person name="Ohm R."/>
            <person name="Sun H."/>
            <person name="Tunlid A."/>
            <person name="Henrissat B."/>
            <person name="Grigoriev I.V."/>
            <person name="Hibbett D.S."/>
            <person name="Martin F."/>
        </authorList>
    </citation>
    <scope>NUCLEOTIDE SEQUENCE [LARGE SCALE GENOMIC DNA]</scope>
    <source>
        <strain evidence="18 19">Koide BX008</strain>
    </source>
</reference>
<dbReference type="PANTHER" id="PTHR14218">
    <property type="entry name" value="PROTEASE S8 TRIPEPTIDYL PEPTIDASE I CLN2"/>
    <property type="match status" value="1"/>
</dbReference>
<keyword evidence="5" id="KW-0964">Secreted</keyword>
<feature type="active site" description="Charge relay system" evidence="15">
    <location>
        <position position="303"/>
    </location>
</feature>
<organism evidence="18 19">
    <name type="scientific">Amanita muscaria (strain Koide BX008)</name>
    <dbReference type="NCBI Taxonomy" id="946122"/>
    <lineage>
        <taxon>Eukaryota</taxon>
        <taxon>Fungi</taxon>
        <taxon>Dikarya</taxon>
        <taxon>Basidiomycota</taxon>
        <taxon>Agaricomycotina</taxon>
        <taxon>Agaricomycetes</taxon>
        <taxon>Agaricomycetidae</taxon>
        <taxon>Agaricales</taxon>
        <taxon>Pluteineae</taxon>
        <taxon>Amanitaceae</taxon>
        <taxon>Amanita</taxon>
    </lineage>
</organism>
<feature type="domain" description="Peptidase S53" evidence="17">
    <location>
        <begin position="223"/>
        <end position="600"/>
    </location>
</feature>
<dbReference type="GO" id="GO:0008240">
    <property type="term" value="F:tripeptidyl-peptidase activity"/>
    <property type="evidence" value="ECO:0007669"/>
    <property type="project" value="UniProtKB-EC"/>
</dbReference>
<keyword evidence="11 15" id="KW-0106">Calcium</keyword>
<feature type="binding site" evidence="15">
    <location>
        <position position="562"/>
    </location>
    <ligand>
        <name>Ca(2+)</name>
        <dbReference type="ChEBI" id="CHEBI:29108"/>
    </ligand>
</feature>
<dbReference type="Gene3D" id="3.40.50.200">
    <property type="entry name" value="Peptidase S8/S53 domain"/>
    <property type="match status" value="1"/>
</dbReference>
<evidence type="ECO:0000256" key="6">
    <source>
        <dbReference type="ARBA" id="ARBA00022670"/>
    </source>
</evidence>
<evidence type="ECO:0000256" key="8">
    <source>
        <dbReference type="ARBA" id="ARBA00022729"/>
    </source>
</evidence>
<feature type="active site" description="Charge relay system" evidence="15">
    <location>
        <position position="519"/>
    </location>
</feature>
<evidence type="ECO:0000256" key="2">
    <source>
        <dbReference type="ARBA" id="ARBA00002451"/>
    </source>
</evidence>
<keyword evidence="13" id="KW-0865">Zymogen</keyword>
<dbReference type="HOGENOM" id="CLU_013783_3_0_1"/>
<comment type="cofactor">
    <cofactor evidence="15">
        <name>Ca(2+)</name>
        <dbReference type="ChEBI" id="CHEBI:29108"/>
    </cofactor>
    <text evidence="15">Binds 1 Ca(2+) ion per subunit.</text>
</comment>
<feature type="binding site" evidence="15">
    <location>
        <position position="582"/>
    </location>
    <ligand>
        <name>Ca(2+)</name>
        <dbReference type="ChEBI" id="CHEBI:29108"/>
    </ligand>
</feature>
<feature type="binding site" evidence="15">
    <location>
        <position position="561"/>
    </location>
    <ligand>
        <name>Ca(2+)</name>
        <dbReference type="ChEBI" id="CHEBI:29108"/>
    </ligand>
</feature>
<evidence type="ECO:0000256" key="4">
    <source>
        <dbReference type="ARBA" id="ARBA00012462"/>
    </source>
</evidence>
<dbReference type="InterPro" id="IPR030400">
    <property type="entry name" value="Sedolisin_dom"/>
</dbReference>
<dbReference type="Pfam" id="PF09286">
    <property type="entry name" value="Pro-kuma_activ"/>
    <property type="match status" value="1"/>
</dbReference>
<dbReference type="AlphaFoldDB" id="A0A0C2XLA5"/>
<gene>
    <name evidence="18" type="ORF">M378DRAFT_68237</name>
</gene>
<dbReference type="PROSITE" id="PS00138">
    <property type="entry name" value="SUBTILASE_SER"/>
    <property type="match status" value="1"/>
</dbReference>
<feature type="binding site" evidence="15">
    <location>
        <position position="580"/>
    </location>
    <ligand>
        <name>Ca(2+)</name>
        <dbReference type="ChEBI" id="CHEBI:29108"/>
    </ligand>
</feature>
<keyword evidence="8 16" id="KW-0732">Signal</keyword>
<dbReference type="PANTHER" id="PTHR14218:SF15">
    <property type="entry name" value="TRIPEPTIDYL-PEPTIDASE 1"/>
    <property type="match status" value="1"/>
</dbReference>
<keyword evidence="10 15" id="KW-0720">Serine protease</keyword>
<sequence>MRPFCFVRSVLICALAASAFAAPRTTALQVRESIILPRGWVRHGTPSPDHTITLSIGLPQPNFPVLESHLWEVSDPDHPRYGQHLSKEEVEELVAPHPSSLDAVHEWLATHGLGENDIVRSPAKDWVTITIPVSLVEEMLDTKYHVYKHEDSGDYLVRTTSYSLPEHLHEHIEVVQPTTMFGRIRRESSTSIFVDESADTQADVAQGQLTSGGITVDASCNTNITVTCLKEMYNATGYTPLKDGGNSIGITGYLQQYPNFQDLQSFYAQQVPQAVNTTFTVVSVNGGINPQNLSDAGAEANLDVQFAYGITFPTPGTFWTTGGSPPYIPDALTPTNTNEPYLNWLSYVLAQKQLPYAISTSYGDDEQTVPESYAKRVCADLAQLGARGISLMFSSGDYGVGDGNANATTQKCFTNDGKNQTRFIPLFPAACPYVTSVGGTQHYPEVAVSRFYSGGGFSNYFQRPPYQHAHVKGFLDKLPAGLYEGLYNPNGRGIPDVAAQGDYFRIWLSGKSVRIGGTSASSPTFAGFVALLNDARLRAGKRPLGFLNPLIYHKLYKVLNDITVGQNPGCGTPGFNATTGWDPVTGLGTPNFGLMKELLC</sequence>
<keyword evidence="14" id="KW-0325">Glycoprotein</keyword>
<dbReference type="SUPFAM" id="SSF54897">
    <property type="entry name" value="Protease propeptides/inhibitors"/>
    <property type="match status" value="1"/>
</dbReference>
<dbReference type="PROSITE" id="PS51695">
    <property type="entry name" value="SEDOLISIN"/>
    <property type="match status" value="1"/>
</dbReference>
<evidence type="ECO:0000256" key="16">
    <source>
        <dbReference type="SAM" id="SignalP"/>
    </source>
</evidence>
<dbReference type="InterPro" id="IPR050819">
    <property type="entry name" value="Tripeptidyl-peptidase_I"/>
</dbReference>
<feature type="active site" description="Charge relay system" evidence="15">
    <location>
        <position position="299"/>
    </location>
</feature>
<evidence type="ECO:0000256" key="11">
    <source>
        <dbReference type="ARBA" id="ARBA00022837"/>
    </source>
</evidence>
<dbReference type="GO" id="GO:0004252">
    <property type="term" value="F:serine-type endopeptidase activity"/>
    <property type="evidence" value="ECO:0007669"/>
    <property type="project" value="UniProtKB-UniRule"/>
</dbReference>
<evidence type="ECO:0000259" key="17">
    <source>
        <dbReference type="PROSITE" id="PS51695"/>
    </source>
</evidence>
<dbReference type="CDD" id="cd04056">
    <property type="entry name" value="Peptidases_S53"/>
    <property type="match status" value="1"/>
</dbReference>
<dbReference type="InterPro" id="IPR036852">
    <property type="entry name" value="Peptidase_S8/S53_dom_sf"/>
</dbReference>
<accession>A0A0C2XLA5</accession>
<evidence type="ECO:0000256" key="5">
    <source>
        <dbReference type="ARBA" id="ARBA00022525"/>
    </source>
</evidence>
<dbReference type="InterPro" id="IPR023828">
    <property type="entry name" value="Peptidase_S8_Ser-AS"/>
</dbReference>
<evidence type="ECO:0000256" key="9">
    <source>
        <dbReference type="ARBA" id="ARBA00022801"/>
    </source>
</evidence>
<dbReference type="GO" id="GO:0006508">
    <property type="term" value="P:proteolysis"/>
    <property type="evidence" value="ECO:0007669"/>
    <property type="project" value="UniProtKB-KW"/>
</dbReference>
<dbReference type="SUPFAM" id="SSF52743">
    <property type="entry name" value="Subtilisin-like"/>
    <property type="match status" value="1"/>
</dbReference>
<proteinExistence type="predicted"/>
<dbReference type="GO" id="GO:0046872">
    <property type="term" value="F:metal ion binding"/>
    <property type="evidence" value="ECO:0007669"/>
    <property type="project" value="UniProtKB-UniRule"/>
</dbReference>